<evidence type="ECO:0000256" key="4">
    <source>
        <dbReference type="ARBA" id="ARBA00022723"/>
    </source>
</evidence>
<evidence type="ECO:0000256" key="2">
    <source>
        <dbReference type="ARBA" id="ARBA00001947"/>
    </source>
</evidence>
<keyword evidence="4" id="KW-0479">Metal-binding</keyword>
<evidence type="ECO:0000256" key="3">
    <source>
        <dbReference type="ARBA" id="ARBA00009595"/>
    </source>
</evidence>
<dbReference type="GO" id="GO:0006742">
    <property type="term" value="P:NADP+ catabolic process"/>
    <property type="evidence" value="ECO:0007669"/>
    <property type="project" value="TreeGrafter"/>
</dbReference>
<dbReference type="SUPFAM" id="SSF55811">
    <property type="entry name" value="Nudix"/>
    <property type="match status" value="1"/>
</dbReference>
<dbReference type="GO" id="GO:0005829">
    <property type="term" value="C:cytosol"/>
    <property type="evidence" value="ECO:0007669"/>
    <property type="project" value="TreeGrafter"/>
</dbReference>
<evidence type="ECO:0000256" key="5">
    <source>
        <dbReference type="ARBA" id="ARBA00022801"/>
    </source>
</evidence>
<accession>A0A835MVK0</accession>
<name>A0A835MVK0_9ROSI</name>
<comment type="cofactor">
    <cofactor evidence="1">
        <name>Mg(2+)</name>
        <dbReference type="ChEBI" id="CHEBI:18420"/>
    </cofactor>
</comment>
<dbReference type="OrthoDB" id="10249612at2759"/>
<evidence type="ECO:0000259" key="8">
    <source>
        <dbReference type="PROSITE" id="PS51462"/>
    </source>
</evidence>
<dbReference type="PROSITE" id="PS51462">
    <property type="entry name" value="NUDIX"/>
    <property type="match status" value="1"/>
</dbReference>
<dbReference type="Gene3D" id="3.90.79.10">
    <property type="entry name" value="Nucleoside Triphosphate Pyrophosphohydrolase"/>
    <property type="match status" value="1"/>
</dbReference>
<reference evidence="9 10" key="1">
    <citation type="submission" date="2020-10" db="EMBL/GenBank/DDBJ databases">
        <title>Plant Genome Project.</title>
        <authorList>
            <person name="Zhang R.-G."/>
        </authorList>
    </citation>
    <scope>NUCLEOTIDE SEQUENCE [LARGE SCALE GENOMIC DNA]</scope>
    <source>
        <strain evidence="9">FAFU-HL-1</strain>
        <tissue evidence="9">Leaf</tissue>
    </source>
</reference>
<dbReference type="PANTHER" id="PTHR42904">
    <property type="entry name" value="NUDIX HYDROLASE, NUDC SUBFAMILY"/>
    <property type="match status" value="1"/>
</dbReference>
<comment type="caution">
    <text evidence="9">The sequence shown here is derived from an EMBL/GenBank/DDBJ whole genome shotgun (WGS) entry which is preliminary data.</text>
</comment>
<evidence type="ECO:0000256" key="6">
    <source>
        <dbReference type="ARBA" id="ARBA00022842"/>
    </source>
</evidence>
<keyword evidence="6" id="KW-0460">Magnesium</keyword>
<proteinExistence type="inferred from homology"/>
<dbReference type="EMBL" id="JADGMS010000006">
    <property type="protein sequence ID" value="KAF9680497.1"/>
    <property type="molecule type" value="Genomic_DNA"/>
</dbReference>
<sequence length="297" mass="33146">MPVLPFRKGRPFASSTSTDADLGTKWHLGWISLPDCKGLFDASGIEYTGDSLIYLGSSSEQDVDVLYWAIDVSGENNLVNEFDSKQLCFIELRTLMVATDWADEQAMTDLAVAGYVYATLPEHCWSGITSHVFVEIAERKLFSWNLGGGNNPGESLEEAVRRETWEENAIEVGEVMYHSSQPWPVLTVKPGQGQIYGTTNSNCRLDVNGCPGLSPHPNNFGPSGMPCQLMAGFFAYAKSLEIKVDKVELEDAQWHSREDVRKALMFVEYEKAQRTAAAKVDRICRGVEKGQRFIIRF</sequence>
<keyword evidence="5" id="KW-0378">Hydrolase</keyword>
<evidence type="ECO:0000313" key="9">
    <source>
        <dbReference type="EMBL" id="KAF9680497.1"/>
    </source>
</evidence>
<dbReference type="AlphaFoldDB" id="A0A835MVK0"/>
<organism evidence="9 10">
    <name type="scientific">Salix dunnii</name>
    <dbReference type="NCBI Taxonomy" id="1413687"/>
    <lineage>
        <taxon>Eukaryota</taxon>
        <taxon>Viridiplantae</taxon>
        <taxon>Streptophyta</taxon>
        <taxon>Embryophyta</taxon>
        <taxon>Tracheophyta</taxon>
        <taxon>Spermatophyta</taxon>
        <taxon>Magnoliopsida</taxon>
        <taxon>eudicotyledons</taxon>
        <taxon>Gunneridae</taxon>
        <taxon>Pentapetalae</taxon>
        <taxon>rosids</taxon>
        <taxon>fabids</taxon>
        <taxon>Malpighiales</taxon>
        <taxon>Salicaceae</taxon>
        <taxon>Saliceae</taxon>
        <taxon>Salix</taxon>
    </lineage>
</organism>
<comment type="cofactor">
    <cofactor evidence="2">
        <name>Zn(2+)</name>
        <dbReference type="ChEBI" id="CHEBI:29105"/>
    </cofactor>
</comment>
<evidence type="ECO:0000256" key="7">
    <source>
        <dbReference type="ARBA" id="ARBA00023679"/>
    </source>
</evidence>
<dbReference type="GO" id="GO:0046872">
    <property type="term" value="F:metal ion binding"/>
    <property type="evidence" value="ECO:0007669"/>
    <property type="project" value="UniProtKB-KW"/>
</dbReference>
<dbReference type="InterPro" id="IPR000086">
    <property type="entry name" value="NUDIX_hydrolase_dom"/>
</dbReference>
<protein>
    <recommendedName>
        <fullName evidence="8">Nudix hydrolase domain-containing protein</fullName>
    </recommendedName>
</protein>
<evidence type="ECO:0000313" key="10">
    <source>
        <dbReference type="Proteomes" id="UP000657918"/>
    </source>
</evidence>
<dbReference type="GO" id="GO:0005777">
    <property type="term" value="C:peroxisome"/>
    <property type="evidence" value="ECO:0007669"/>
    <property type="project" value="TreeGrafter"/>
</dbReference>
<dbReference type="GO" id="GO:0019677">
    <property type="term" value="P:NAD+ catabolic process"/>
    <property type="evidence" value="ECO:0007669"/>
    <property type="project" value="TreeGrafter"/>
</dbReference>
<comment type="catalytic activity">
    <reaction evidence="7">
        <text>a 5'-end NAD(+)-phospho-ribonucleoside in mRNA + H2O = a 5'-end phospho-adenosine-phospho-ribonucleoside in mRNA + beta-nicotinamide D-ribonucleotide + 2 H(+)</text>
        <dbReference type="Rhea" id="RHEA:60876"/>
        <dbReference type="Rhea" id="RHEA-COMP:15698"/>
        <dbReference type="Rhea" id="RHEA-COMP:15719"/>
        <dbReference type="ChEBI" id="CHEBI:14649"/>
        <dbReference type="ChEBI" id="CHEBI:15377"/>
        <dbReference type="ChEBI" id="CHEBI:15378"/>
        <dbReference type="ChEBI" id="CHEBI:144029"/>
        <dbReference type="ChEBI" id="CHEBI:144051"/>
    </reaction>
    <physiologicalReaction direction="left-to-right" evidence="7">
        <dbReference type="Rhea" id="RHEA:60877"/>
    </physiologicalReaction>
</comment>
<keyword evidence="10" id="KW-1185">Reference proteome</keyword>
<dbReference type="Proteomes" id="UP000657918">
    <property type="component" value="Unassembled WGS sequence"/>
</dbReference>
<dbReference type="InterPro" id="IPR050241">
    <property type="entry name" value="NAD-cap_RNA_hydrolase_NudC"/>
</dbReference>
<gene>
    <name evidence="9" type="ORF">SADUNF_Sadunf06G0127300</name>
</gene>
<evidence type="ECO:0000256" key="1">
    <source>
        <dbReference type="ARBA" id="ARBA00001946"/>
    </source>
</evidence>
<dbReference type="InterPro" id="IPR015797">
    <property type="entry name" value="NUDIX_hydrolase-like_dom_sf"/>
</dbReference>
<comment type="similarity">
    <text evidence="3">Belongs to the Nudix hydrolase family. NudC subfamily.</text>
</comment>
<feature type="domain" description="Nudix hydrolase" evidence="8">
    <location>
        <begin position="107"/>
        <end position="277"/>
    </location>
</feature>
<dbReference type="GO" id="GO:0035529">
    <property type="term" value="F:NADH pyrophosphatase activity"/>
    <property type="evidence" value="ECO:0007669"/>
    <property type="project" value="TreeGrafter"/>
</dbReference>
<dbReference type="PANTHER" id="PTHR42904:SF6">
    <property type="entry name" value="NAD-CAPPED RNA HYDROLASE NUDT12"/>
    <property type="match status" value="1"/>
</dbReference>